<proteinExistence type="predicted"/>
<dbReference type="Proteomes" id="UP001203423">
    <property type="component" value="Unassembled WGS sequence"/>
</dbReference>
<evidence type="ECO:0000313" key="1">
    <source>
        <dbReference type="EMBL" id="MCL1128059.1"/>
    </source>
</evidence>
<sequence>MTITLISVRKIVRYGRQVANGKHQDDLTNFLGLLDTRAGFMTISLIRKLPKIGKKYNNSNTLNDDSDKENYFSQFNSINDIRNDLLANENMDISYISHLDAACSNVNLPMICTNASTNSLFDRFDFQDANLSIEEKTQNKARFYALAKHSFGNAYNQVSTLFTSDEVTTNLNNAMYQSDPLNDGIDRRLPYIVSSDSLGAFITDGNDGIILLNDKYFTMPQMEQEDKDLDLSNKRHTFTC</sequence>
<name>A0ABT0LK22_9GAMM</name>
<reference evidence="1 2" key="1">
    <citation type="submission" date="2022-01" db="EMBL/GenBank/DDBJ databases">
        <title>Whole genome-based taxonomy of the Shewanellaceae.</title>
        <authorList>
            <person name="Martin-Rodriguez A.J."/>
        </authorList>
    </citation>
    <scope>NUCLEOTIDE SEQUENCE [LARGE SCALE GENOMIC DNA]</scope>
    <source>
        <strain evidence="1 2">DSM 17177</strain>
    </source>
</reference>
<gene>
    <name evidence="1" type="ORF">L2764_27395</name>
</gene>
<dbReference type="RefSeq" id="WP_248943483.1">
    <property type="nucleotide sequence ID" value="NZ_JAKIKS010000339.1"/>
</dbReference>
<comment type="caution">
    <text evidence="1">The sequence shown here is derived from an EMBL/GenBank/DDBJ whole genome shotgun (WGS) entry which is preliminary data.</text>
</comment>
<evidence type="ECO:0000313" key="2">
    <source>
        <dbReference type="Proteomes" id="UP001203423"/>
    </source>
</evidence>
<accession>A0ABT0LK22</accession>
<protein>
    <submittedName>
        <fullName evidence="1">Uncharacterized protein</fullName>
    </submittedName>
</protein>
<keyword evidence="2" id="KW-1185">Reference proteome</keyword>
<dbReference type="EMBL" id="JAKIKS010000339">
    <property type="protein sequence ID" value="MCL1128059.1"/>
    <property type="molecule type" value="Genomic_DNA"/>
</dbReference>
<organism evidence="1 2">
    <name type="scientific">Shewanella surugensis</name>
    <dbReference type="NCBI Taxonomy" id="212020"/>
    <lineage>
        <taxon>Bacteria</taxon>
        <taxon>Pseudomonadati</taxon>
        <taxon>Pseudomonadota</taxon>
        <taxon>Gammaproteobacteria</taxon>
        <taxon>Alteromonadales</taxon>
        <taxon>Shewanellaceae</taxon>
        <taxon>Shewanella</taxon>
    </lineage>
</organism>